<keyword evidence="3" id="KW-0677">Repeat</keyword>
<comment type="similarity">
    <text evidence="1">Belongs to the bacterial lectin family.</text>
</comment>
<dbReference type="Gene3D" id="2.40.128.450">
    <property type="match status" value="1"/>
</dbReference>
<sequence length="136" mass="14654">MAITNKYAVQNQWGGNSAPWHPGGTWKLGGRDNQHVVAIDIRSGDGGVTFKGNMTYSGEGPIGFKAKRVAQNRYEVQNQWGGNDAPWHPGGEWVIGGRDNQSVVALSVKSNDGGKSLDGTNTYDNEGPIGFRSHLE</sequence>
<feature type="domain" description="OAA-family lectin sugar binding" evidence="5">
    <location>
        <begin position="5"/>
        <end position="68"/>
    </location>
</feature>
<keyword evidence="2" id="KW-0430">Lectin</keyword>
<evidence type="ECO:0000256" key="2">
    <source>
        <dbReference type="ARBA" id="ARBA00022734"/>
    </source>
</evidence>
<evidence type="ECO:0000256" key="4">
    <source>
        <dbReference type="SAM" id="MobiDB-lite"/>
    </source>
</evidence>
<evidence type="ECO:0000256" key="3">
    <source>
        <dbReference type="ARBA" id="ARBA00022737"/>
    </source>
</evidence>
<reference evidence="7" key="1">
    <citation type="submission" date="2017-06" db="EMBL/GenBank/DDBJ databases">
        <authorList>
            <person name="Varghese N."/>
            <person name="Submissions S."/>
        </authorList>
    </citation>
    <scope>NUCLEOTIDE SEQUENCE [LARGE SCALE GENOMIC DNA]</scope>
    <source>
        <strain evidence="7">DSM 22348</strain>
    </source>
</reference>
<proteinExistence type="inferred from homology"/>
<keyword evidence="7" id="KW-1185">Reference proteome</keyword>
<name>A0A239ARW3_9PSED</name>
<evidence type="ECO:0000259" key="5">
    <source>
        <dbReference type="Pfam" id="PF17882"/>
    </source>
</evidence>
<accession>A0A239ARW3</accession>
<dbReference type="RefSeq" id="WP_042120653.1">
    <property type="nucleotide sequence ID" value="NZ_FZOL01000002.1"/>
</dbReference>
<dbReference type="EMBL" id="FZOL01000002">
    <property type="protein sequence ID" value="SNR98042.1"/>
    <property type="molecule type" value="Genomic_DNA"/>
</dbReference>
<organism evidence="6 7">
    <name type="scientific">Pseudomonas japonica</name>
    <dbReference type="NCBI Taxonomy" id="256466"/>
    <lineage>
        <taxon>Bacteria</taxon>
        <taxon>Pseudomonadati</taxon>
        <taxon>Pseudomonadota</taxon>
        <taxon>Gammaproteobacteria</taxon>
        <taxon>Pseudomonadales</taxon>
        <taxon>Pseudomonadaceae</taxon>
        <taxon>Pseudomonas</taxon>
    </lineage>
</organism>
<dbReference type="Proteomes" id="UP000198407">
    <property type="component" value="Unassembled WGS sequence"/>
</dbReference>
<dbReference type="InterPro" id="IPR053726">
    <property type="entry name" value="Bacterial_Lectin_Domain_sf"/>
</dbReference>
<gene>
    <name evidence="6" type="ORF">SAMN05444352_10230</name>
</gene>
<feature type="domain" description="OAA-family lectin sugar binding" evidence="5">
    <location>
        <begin position="72"/>
        <end position="135"/>
    </location>
</feature>
<dbReference type="Pfam" id="PF17882">
    <property type="entry name" value="SBD"/>
    <property type="match status" value="2"/>
</dbReference>
<dbReference type="GO" id="GO:0030246">
    <property type="term" value="F:carbohydrate binding"/>
    <property type="evidence" value="ECO:0007669"/>
    <property type="project" value="UniProtKB-KW"/>
</dbReference>
<evidence type="ECO:0000256" key="1">
    <source>
        <dbReference type="ARBA" id="ARBA00008512"/>
    </source>
</evidence>
<evidence type="ECO:0000313" key="7">
    <source>
        <dbReference type="Proteomes" id="UP000198407"/>
    </source>
</evidence>
<evidence type="ECO:0000313" key="6">
    <source>
        <dbReference type="EMBL" id="SNR98042.1"/>
    </source>
</evidence>
<dbReference type="AlphaFoldDB" id="A0A239ARW3"/>
<dbReference type="InterPro" id="IPR040964">
    <property type="entry name" value="SBD"/>
</dbReference>
<protein>
    <recommendedName>
        <fullName evidence="5">OAA-family lectin sugar binding domain-containing protein</fullName>
    </recommendedName>
</protein>
<feature type="region of interest" description="Disordered" evidence="4">
    <location>
        <begin position="116"/>
        <end position="136"/>
    </location>
</feature>